<dbReference type="InterPro" id="IPR014327">
    <property type="entry name" value="RNA_pol_sigma70_bacteroid"/>
</dbReference>
<dbReference type="InterPro" id="IPR013324">
    <property type="entry name" value="RNA_pol_sigma_r3/r4-like"/>
</dbReference>
<evidence type="ECO:0000256" key="3">
    <source>
        <dbReference type="ARBA" id="ARBA00023082"/>
    </source>
</evidence>
<organism evidence="7 8">
    <name type="scientific">Chitinophaga horti</name>
    <dbReference type="NCBI Taxonomy" id="2920382"/>
    <lineage>
        <taxon>Bacteria</taxon>
        <taxon>Pseudomonadati</taxon>
        <taxon>Bacteroidota</taxon>
        <taxon>Chitinophagia</taxon>
        <taxon>Chitinophagales</taxon>
        <taxon>Chitinophagaceae</taxon>
        <taxon>Chitinophaga</taxon>
    </lineage>
</organism>
<evidence type="ECO:0000256" key="1">
    <source>
        <dbReference type="ARBA" id="ARBA00010641"/>
    </source>
</evidence>
<dbReference type="Gene3D" id="1.10.1740.10">
    <property type="match status" value="1"/>
</dbReference>
<dbReference type="NCBIfam" id="TIGR02937">
    <property type="entry name" value="sigma70-ECF"/>
    <property type="match status" value="1"/>
</dbReference>
<feature type="domain" description="RNA polymerase sigma factor 70 region 4 type 2" evidence="6">
    <location>
        <begin position="124"/>
        <end position="173"/>
    </location>
</feature>
<name>A0ABY6J7D1_9BACT</name>
<dbReference type="InterPro" id="IPR014284">
    <property type="entry name" value="RNA_pol_sigma-70_dom"/>
</dbReference>
<dbReference type="InterPro" id="IPR013325">
    <property type="entry name" value="RNA_pol_sigma_r2"/>
</dbReference>
<feature type="domain" description="RNA polymerase sigma-70 region 2" evidence="5">
    <location>
        <begin position="27"/>
        <end position="90"/>
    </location>
</feature>
<dbReference type="InterPro" id="IPR013249">
    <property type="entry name" value="RNA_pol_sigma70_r4_t2"/>
</dbReference>
<dbReference type="InterPro" id="IPR007627">
    <property type="entry name" value="RNA_pol_sigma70_r2"/>
</dbReference>
<keyword evidence="4" id="KW-0804">Transcription</keyword>
<dbReference type="PANTHER" id="PTHR43133:SF46">
    <property type="entry name" value="RNA POLYMERASE SIGMA-70 FACTOR ECF SUBFAMILY"/>
    <property type="match status" value="1"/>
</dbReference>
<evidence type="ECO:0000256" key="2">
    <source>
        <dbReference type="ARBA" id="ARBA00023015"/>
    </source>
</evidence>
<dbReference type="InterPro" id="IPR036388">
    <property type="entry name" value="WH-like_DNA-bd_sf"/>
</dbReference>
<evidence type="ECO:0000259" key="6">
    <source>
        <dbReference type="Pfam" id="PF08281"/>
    </source>
</evidence>
<dbReference type="EMBL" id="CP107006">
    <property type="protein sequence ID" value="UYQ95502.1"/>
    <property type="molecule type" value="Genomic_DNA"/>
</dbReference>
<comment type="similarity">
    <text evidence="1">Belongs to the sigma-70 factor family. ECF subfamily.</text>
</comment>
<protein>
    <submittedName>
        <fullName evidence="7">RNA polymerase sigma-70 factor</fullName>
    </submittedName>
</protein>
<proteinExistence type="inferred from homology"/>
<dbReference type="Pfam" id="PF08281">
    <property type="entry name" value="Sigma70_r4_2"/>
    <property type="match status" value="1"/>
</dbReference>
<dbReference type="PANTHER" id="PTHR43133">
    <property type="entry name" value="RNA POLYMERASE ECF-TYPE SIGMA FACTO"/>
    <property type="match status" value="1"/>
</dbReference>
<dbReference type="SUPFAM" id="SSF88946">
    <property type="entry name" value="Sigma2 domain of RNA polymerase sigma factors"/>
    <property type="match status" value="1"/>
</dbReference>
<accession>A0ABY6J7D1</accession>
<dbReference type="Pfam" id="PF04542">
    <property type="entry name" value="Sigma70_r2"/>
    <property type="match status" value="1"/>
</dbReference>
<keyword evidence="2" id="KW-0805">Transcription regulation</keyword>
<dbReference type="Proteomes" id="UP001162741">
    <property type="component" value="Chromosome"/>
</dbReference>
<evidence type="ECO:0000259" key="5">
    <source>
        <dbReference type="Pfam" id="PF04542"/>
    </source>
</evidence>
<dbReference type="InterPro" id="IPR039425">
    <property type="entry name" value="RNA_pol_sigma-70-like"/>
</dbReference>
<gene>
    <name evidence="7" type="ORF">MKQ68_10360</name>
</gene>
<evidence type="ECO:0000256" key="4">
    <source>
        <dbReference type="ARBA" id="ARBA00023163"/>
    </source>
</evidence>
<keyword evidence="3" id="KW-0731">Sigma factor</keyword>
<sequence>MATFSAYSDQQLLELVKNGDPDAYETLYRRHSPMMYRAAFYILRDEQACSDLVQDIFVWLWEKRRSLDISLLQPYLRTAVKFKVANLVRSGKIRDSFFEDLSRQPLEAGNSTEELIALSDLKLLVQQAIDALPARAREVFLLSREAHFSNREIAEQLGISVKAVEKQMTLSLRLIRAAIEPHLIELLLVSSAVGALHP</sequence>
<dbReference type="SUPFAM" id="SSF88659">
    <property type="entry name" value="Sigma3 and sigma4 domains of RNA polymerase sigma factors"/>
    <property type="match status" value="1"/>
</dbReference>
<keyword evidence="8" id="KW-1185">Reference proteome</keyword>
<dbReference type="RefSeq" id="WP_244838960.1">
    <property type="nucleotide sequence ID" value="NZ_CP107006.1"/>
</dbReference>
<dbReference type="NCBIfam" id="TIGR02985">
    <property type="entry name" value="Sig70_bacteroi1"/>
    <property type="match status" value="1"/>
</dbReference>
<reference evidence="7" key="1">
    <citation type="submission" date="2022-10" db="EMBL/GenBank/DDBJ databases">
        <title>Chitinophaga sp. nov., isolated from soil.</title>
        <authorList>
            <person name="Jeon C.O."/>
        </authorList>
    </citation>
    <scope>NUCLEOTIDE SEQUENCE</scope>
    <source>
        <strain evidence="7">R8</strain>
    </source>
</reference>
<evidence type="ECO:0000313" key="8">
    <source>
        <dbReference type="Proteomes" id="UP001162741"/>
    </source>
</evidence>
<dbReference type="Gene3D" id="1.10.10.10">
    <property type="entry name" value="Winged helix-like DNA-binding domain superfamily/Winged helix DNA-binding domain"/>
    <property type="match status" value="1"/>
</dbReference>
<evidence type="ECO:0000313" key="7">
    <source>
        <dbReference type="EMBL" id="UYQ95502.1"/>
    </source>
</evidence>